<dbReference type="InterPro" id="IPR006076">
    <property type="entry name" value="FAD-dep_OxRdtase"/>
</dbReference>
<dbReference type="Pfam" id="PF01266">
    <property type="entry name" value="DAO"/>
    <property type="match status" value="1"/>
</dbReference>
<evidence type="ECO:0000313" key="3">
    <source>
        <dbReference type="Proteomes" id="UP000223913"/>
    </source>
</evidence>
<dbReference type="Gene3D" id="3.30.9.10">
    <property type="entry name" value="D-Amino Acid Oxidase, subunit A, domain 2"/>
    <property type="match status" value="1"/>
</dbReference>
<reference evidence="2 3" key="1">
    <citation type="submission" date="2017-10" db="EMBL/GenBank/DDBJ databases">
        <title>The draft genome sequence of Lewinella nigricans NBRC 102662.</title>
        <authorList>
            <person name="Wang K."/>
        </authorList>
    </citation>
    <scope>NUCLEOTIDE SEQUENCE [LARGE SCALE GENOMIC DNA]</scope>
    <source>
        <strain evidence="2 3">NBRC 102662</strain>
    </source>
</reference>
<proteinExistence type="predicted"/>
<dbReference type="PANTHER" id="PTHR13847">
    <property type="entry name" value="SARCOSINE DEHYDROGENASE-RELATED"/>
    <property type="match status" value="1"/>
</dbReference>
<dbReference type="OrthoDB" id="214253at2"/>
<dbReference type="Proteomes" id="UP000223913">
    <property type="component" value="Unassembled WGS sequence"/>
</dbReference>
<feature type="domain" description="FAD dependent oxidoreductase" evidence="1">
    <location>
        <begin position="2"/>
        <end position="326"/>
    </location>
</feature>
<accession>A0A2D0NDB9</accession>
<sequence>MVGQGLAGTLIAHFLLEAGQAVHLIDDNYPRAATKVAAGIINPVTGRRYVKSWRIDDLIPKAQQTYRELEQKLNIQIYHPRPVLRALFNNREVNDWQARAFDPAYQAYMVPGDEVNIGRYAEHTVPAFDYGELREGAQVEIGTLAEHYRQWLINAGLLTEAAFDFSQLQLLDQGVEYRGIRARVVVFCEGAKSKANPYFSYLPYEGNKGEALITSIPEAGFERILKHRIFVVPLADGRYWIGSTSNNFHTDDLPSEKSRQYLTEKLDELLRLPYRTEEHRAAIRPTIKDRRPLLGTHPEHPQLVIFNGLGTKGASLGPYWAQHLADVLTRGVPIDPGVDIGRFGLNPSK</sequence>
<comment type="caution">
    <text evidence="2">The sequence shown here is derived from an EMBL/GenBank/DDBJ whole genome shotgun (WGS) entry which is preliminary data.</text>
</comment>
<evidence type="ECO:0000259" key="1">
    <source>
        <dbReference type="Pfam" id="PF01266"/>
    </source>
</evidence>
<protein>
    <submittedName>
        <fullName evidence="2">FAD-dependent oxidoreductase</fullName>
    </submittedName>
</protein>
<dbReference type="EMBL" id="PDUD01000018">
    <property type="protein sequence ID" value="PHN06475.1"/>
    <property type="molecule type" value="Genomic_DNA"/>
</dbReference>
<organism evidence="2 3">
    <name type="scientific">Flavilitoribacter nigricans (strain ATCC 23147 / DSM 23189 / NBRC 102662 / NCIMB 1420 / SS-2)</name>
    <name type="common">Lewinella nigricans</name>
    <dbReference type="NCBI Taxonomy" id="1122177"/>
    <lineage>
        <taxon>Bacteria</taxon>
        <taxon>Pseudomonadati</taxon>
        <taxon>Bacteroidota</taxon>
        <taxon>Saprospiria</taxon>
        <taxon>Saprospirales</taxon>
        <taxon>Lewinellaceae</taxon>
        <taxon>Flavilitoribacter</taxon>
    </lineage>
</organism>
<dbReference type="AlphaFoldDB" id="A0A2D0NDB9"/>
<keyword evidence="3" id="KW-1185">Reference proteome</keyword>
<dbReference type="GO" id="GO:0005737">
    <property type="term" value="C:cytoplasm"/>
    <property type="evidence" value="ECO:0007669"/>
    <property type="project" value="TreeGrafter"/>
</dbReference>
<dbReference type="InterPro" id="IPR036188">
    <property type="entry name" value="FAD/NAD-bd_sf"/>
</dbReference>
<dbReference type="SUPFAM" id="SSF51905">
    <property type="entry name" value="FAD/NAD(P)-binding domain"/>
    <property type="match status" value="1"/>
</dbReference>
<gene>
    <name evidence="2" type="ORF">CRP01_11400</name>
</gene>
<name>A0A2D0NDB9_FLAN2</name>
<evidence type="ECO:0000313" key="2">
    <source>
        <dbReference type="EMBL" id="PHN06475.1"/>
    </source>
</evidence>
<dbReference type="Gene3D" id="3.50.50.60">
    <property type="entry name" value="FAD/NAD(P)-binding domain"/>
    <property type="match status" value="1"/>
</dbReference>